<feature type="compositionally biased region" description="Basic and acidic residues" evidence="1">
    <location>
        <begin position="16"/>
        <end position="37"/>
    </location>
</feature>
<reference evidence="2 3" key="1">
    <citation type="submission" date="2015-01" db="EMBL/GenBank/DDBJ databases">
        <title>The Genome Sequence of Exophiala xenobiotica CBS118157.</title>
        <authorList>
            <consortium name="The Broad Institute Genomics Platform"/>
            <person name="Cuomo C."/>
            <person name="de Hoog S."/>
            <person name="Gorbushina A."/>
            <person name="Stielow B."/>
            <person name="Teixiera M."/>
            <person name="Abouelleil A."/>
            <person name="Chapman S.B."/>
            <person name="Priest M."/>
            <person name="Young S.K."/>
            <person name="Wortman J."/>
            <person name="Nusbaum C."/>
            <person name="Birren B."/>
        </authorList>
    </citation>
    <scope>NUCLEOTIDE SEQUENCE [LARGE SCALE GENOMIC DNA]</scope>
    <source>
        <strain evidence="2 3">CBS 118157</strain>
    </source>
</reference>
<sequence length="246" mass="26763">MTRPKQQQPAQPGDAEQQHDPEDKTNAEEENHGREQDVNASRVGSRTATTSSSISSSPSATWLGHHARADLAGHAEDSDTVNEDETSSSGSSEYETTSEAEEMEQADGSEDERMVASSGGPTPVFAGGDLRSRLQAFLPQLQRANAELEASEDVPARRIDHVDDDEEHYIEMNLGLGVLSERKNREDGEIRVDGENSSSDGAENDDEAGEGNEWGEEEEGRQTDVLARLRGEKASRGTKRKIEDLG</sequence>
<dbReference type="PANTHER" id="PTHR38489:SF1">
    <property type="entry name" value="HISTONE CHAPERONE DOMAIN-CONTAINING PROTEIN"/>
    <property type="match status" value="1"/>
</dbReference>
<proteinExistence type="predicted"/>
<feature type="compositionally biased region" description="Polar residues" evidence="1">
    <location>
        <begin position="1"/>
        <end position="10"/>
    </location>
</feature>
<evidence type="ECO:0000256" key="1">
    <source>
        <dbReference type="SAM" id="MobiDB-lite"/>
    </source>
</evidence>
<dbReference type="InterPro" id="IPR027921">
    <property type="entry name" value="NOPCHAP1"/>
</dbReference>
<feature type="compositionally biased region" description="Basic and acidic residues" evidence="1">
    <location>
        <begin position="67"/>
        <end position="77"/>
    </location>
</feature>
<feature type="compositionally biased region" description="Acidic residues" evidence="1">
    <location>
        <begin position="96"/>
        <end position="110"/>
    </location>
</feature>
<feature type="compositionally biased region" description="Low complexity" evidence="1">
    <location>
        <begin position="45"/>
        <end position="61"/>
    </location>
</feature>
<dbReference type="EMBL" id="KN847317">
    <property type="protein sequence ID" value="KIW60085.1"/>
    <property type="molecule type" value="Genomic_DNA"/>
</dbReference>
<keyword evidence="3" id="KW-1185">Reference proteome</keyword>
<gene>
    <name evidence="2" type="ORF">PV05_00330</name>
</gene>
<dbReference type="Proteomes" id="UP000054342">
    <property type="component" value="Unassembled WGS sequence"/>
</dbReference>
<dbReference type="OrthoDB" id="1112980at2759"/>
<dbReference type="STRING" id="348802.A0A0D2EZJ4"/>
<feature type="compositionally biased region" description="Acidic residues" evidence="1">
    <location>
        <begin position="202"/>
        <end position="219"/>
    </location>
</feature>
<evidence type="ECO:0000313" key="2">
    <source>
        <dbReference type="EMBL" id="KIW60085.1"/>
    </source>
</evidence>
<feature type="region of interest" description="Disordered" evidence="1">
    <location>
        <begin position="182"/>
        <end position="246"/>
    </location>
</feature>
<dbReference type="GeneID" id="25322238"/>
<protein>
    <submittedName>
        <fullName evidence="2">Uncharacterized protein</fullName>
    </submittedName>
</protein>
<dbReference type="AlphaFoldDB" id="A0A0D2EZJ4"/>
<organism evidence="2 3">
    <name type="scientific">Exophiala xenobiotica</name>
    <dbReference type="NCBI Taxonomy" id="348802"/>
    <lineage>
        <taxon>Eukaryota</taxon>
        <taxon>Fungi</taxon>
        <taxon>Dikarya</taxon>
        <taxon>Ascomycota</taxon>
        <taxon>Pezizomycotina</taxon>
        <taxon>Eurotiomycetes</taxon>
        <taxon>Chaetothyriomycetidae</taxon>
        <taxon>Chaetothyriales</taxon>
        <taxon>Herpotrichiellaceae</taxon>
        <taxon>Exophiala</taxon>
    </lineage>
</organism>
<dbReference type="GO" id="GO:0000492">
    <property type="term" value="P:box C/D snoRNP assembly"/>
    <property type="evidence" value="ECO:0007669"/>
    <property type="project" value="InterPro"/>
</dbReference>
<feature type="compositionally biased region" description="Basic and acidic residues" evidence="1">
    <location>
        <begin position="182"/>
        <end position="194"/>
    </location>
</feature>
<name>A0A0D2EZJ4_9EURO</name>
<dbReference type="HOGENOM" id="CLU_107218_0_0_1"/>
<feature type="region of interest" description="Disordered" evidence="1">
    <location>
        <begin position="1"/>
        <end position="128"/>
    </location>
</feature>
<accession>A0A0D2EZJ4</accession>
<dbReference type="PANTHER" id="PTHR38489">
    <property type="entry name" value="HISTONE CHAPERONE DOMAIN-CONTAINING PROTEIN"/>
    <property type="match status" value="1"/>
</dbReference>
<feature type="compositionally biased region" description="Basic and acidic residues" evidence="1">
    <location>
        <begin position="227"/>
        <end position="246"/>
    </location>
</feature>
<dbReference type="Pfam" id="PF15370">
    <property type="entry name" value="NOPCHAP1"/>
    <property type="match status" value="1"/>
</dbReference>
<dbReference type="RefSeq" id="XP_013320669.1">
    <property type="nucleotide sequence ID" value="XM_013465215.1"/>
</dbReference>
<evidence type="ECO:0000313" key="3">
    <source>
        <dbReference type="Proteomes" id="UP000054342"/>
    </source>
</evidence>